<reference evidence="3" key="1">
    <citation type="submission" date="2022-11" db="EMBL/GenBank/DDBJ databases">
        <title>Minimal conservation of predation-associated metabolite biosynthetic gene clusters underscores biosynthetic potential of Myxococcota including descriptions for ten novel species: Archangium lansinium sp. nov., Myxococcus landrumus sp. nov., Nannocystis bai.</title>
        <authorList>
            <person name="Ahearne A."/>
            <person name="Stevens C."/>
            <person name="Phillips K."/>
        </authorList>
    </citation>
    <scope>NUCLEOTIDE SEQUENCE</scope>
    <source>
        <strain evidence="3">Na p29</strain>
    </source>
</reference>
<evidence type="ECO:0000256" key="1">
    <source>
        <dbReference type="SAM" id="MobiDB-lite"/>
    </source>
</evidence>
<dbReference type="AlphaFoldDB" id="A0A9X3J006"/>
<accession>A0A9X3J006</accession>
<feature type="region of interest" description="Disordered" evidence="1">
    <location>
        <begin position="24"/>
        <end position="100"/>
    </location>
</feature>
<feature type="compositionally biased region" description="Low complexity" evidence="1">
    <location>
        <begin position="31"/>
        <end position="99"/>
    </location>
</feature>
<feature type="chain" id="PRO_5040720180" description="P/Homo B domain-containing protein" evidence="2">
    <location>
        <begin position="21"/>
        <end position="503"/>
    </location>
</feature>
<evidence type="ECO:0000313" key="3">
    <source>
        <dbReference type="EMBL" id="MCY1009164.1"/>
    </source>
</evidence>
<name>A0A9X3J006_9BACT</name>
<evidence type="ECO:0008006" key="5">
    <source>
        <dbReference type="Google" id="ProtNLM"/>
    </source>
</evidence>
<proteinExistence type="predicted"/>
<sequence>MPTFAALSRLVPLTLLVAAACGPTEPGGTGATTSAGDTPGTSSDTSGEPAESTSTSTGDLTTGDLTTSEPTTGPAITTTTGTPTSTTDTPDTTSTTGDPDVPLQCPEAIDQAILACVADLQSDPELAAGNFLLDLLFMCSDAEPVADDYDAHCASAPDDPICGLEYPQFVETVLPACIARAQTILFADVCLLPGSYDELLFAPAVVLMDRQFVTSAAELDATEQEQLLRASAEIGVASATVEEALSATDEGGVEQLTVLDVGTDRVLVLYSAHYAGVRHGRMFFWHTFTIAGAVEADVFTRCGVEQTIEGRPCVDALECGDEHTCFDVLEGEGGVVLAPGTCVSEVAIPGEGDACSAHADCVPSSGLLCLDQLEGDGDGTCRPGWMRRSFPGPAGDSQLVAGGTLLLPILASGIATVPTGAYLDLQIVQDAANSVAVHLVNPFGTSTPVTVSEGPVIDLQLFEVGVPTDESAGGTWHLAVEDLGGAASGVVTRLALTLDTRFD</sequence>
<comment type="caution">
    <text evidence="3">The sequence shown here is derived from an EMBL/GenBank/DDBJ whole genome shotgun (WGS) entry which is preliminary data.</text>
</comment>
<feature type="signal peptide" evidence="2">
    <location>
        <begin position="1"/>
        <end position="20"/>
    </location>
</feature>
<organism evidence="3 4">
    <name type="scientific">Nannocystis pusilla</name>
    <dbReference type="NCBI Taxonomy" id="889268"/>
    <lineage>
        <taxon>Bacteria</taxon>
        <taxon>Pseudomonadati</taxon>
        <taxon>Myxococcota</taxon>
        <taxon>Polyangia</taxon>
        <taxon>Nannocystales</taxon>
        <taxon>Nannocystaceae</taxon>
        <taxon>Nannocystis</taxon>
    </lineage>
</organism>
<keyword evidence="2" id="KW-0732">Signal</keyword>
<evidence type="ECO:0000256" key="2">
    <source>
        <dbReference type="SAM" id="SignalP"/>
    </source>
</evidence>
<dbReference type="RefSeq" id="WP_267771822.1">
    <property type="nucleotide sequence ID" value="NZ_JAPNKE010000002.1"/>
</dbReference>
<gene>
    <name evidence="3" type="ORF">OV079_27090</name>
</gene>
<evidence type="ECO:0000313" key="4">
    <source>
        <dbReference type="Proteomes" id="UP001150924"/>
    </source>
</evidence>
<dbReference type="EMBL" id="JAPNKE010000002">
    <property type="protein sequence ID" value="MCY1009164.1"/>
    <property type="molecule type" value="Genomic_DNA"/>
</dbReference>
<protein>
    <recommendedName>
        <fullName evidence="5">P/Homo B domain-containing protein</fullName>
    </recommendedName>
</protein>
<dbReference type="Proteomes" id="UP001150924">
    <property type="component" value="Unassembled WGS sequence"/>
</dbReference>
<keyword evidence="4" id="KW-1185">Reference proteome</keyword>